<reference evidence="1 2" key="1">
    <citation type="submission" date="2020-08" db="EMBL/GenBank/DDBJ databases">
        <title>Whole genome shotgun sequence of Actinocatenispora thailandica NBRC 105041.</title>
        <authorList>
            <person name="Komaki H."/>
            <person name="Tamura T."/>
        </authorList>
    </citation>
    <scope>NUCLEOTIDE SEQUENCE [LARGE SCALE GENOMIC DNA]</scope>
    <source>
        <strain evidence="1 2">NBRC 105041</strain>
    </source>
</reference>
<evidence type="ECO:0000313" key="1">
    <source>
        <dbReference type="EMBL" id="BCJ38057.1"/>
    </source>
</evidence>
<dbReference type="InterPro" id="IPR016273">
    <property type="entry name" value="Emycin_Estase_proteobac"/>
</dbReference>
<keyword evidence="2" id="KW-1185">Reference proteome</keyword>
<dbReference type="KEGG" id="atl:Athai_55600"/>
<sequence>MPTAPSEPFVDWLREHATPLGHLDPAAPLDDLAPLKAAIGTARVVAIGENAHFIREFATLRERLLRYLVEECGFTALAFEYGFSEGFGLDAWARGDGADGDLDDLLAGTVPIGVDGPLRWLRRYNRDAARPVRFAGLDVPSAGGSLLPALEPVADYLRRVDPEIAPTLAEAVRIAGSFAGGSAADAAPRWARLPAAEQNALTAILSRLLVRMRAMEPRYVSRSDRDDYHVAVRRLEGARAGDYGFRAMAELFAGTGLTADTSARDAYLAGSVRWHLDRLGPDARIVLAAHNAHIQTEPIAFDGRLTGLPMGHYLRRELGDGYYSLGLTGSAGHTAEMVRDESVPFGFTIEETALDDPEPGSIEAAFTGAGLGRSLADLRGGPPDAPAPDRIRLQGGYLHTPVTRAFDGMLHVPTTTVTPH</sequence>
<gene>
    <name evidence="1" type="ORF">Athai_55600</name>
</gene>
<dbReference type="SUPFAM" id="SSF159501">
    <property type="entry name" value="EreA/ChaN-like"/>
    <property type="match status" value="1"/>
</dbReference>
<dbReference type="Gene3D" id="1.20.1440.30">
    <property type="entry name" value="Biosynthetic Protein domain"/>
    <property type="match status" value="1"/>
</dbReference>
<dbReference type="PIRSF" id="PIRSF000880">
    <property type="entry name" value="Eryth_est"/>
    <property type="match status" value="1"/>
</dbReference>
<protein>
    <submittedName>
        <fullName evidence="1">Erythromycin esterase</fullName>
    </submittedName>
</protein>
<dbReference type="AlphaFoldDB" id="A0A7R7DVF6"/>
<dbReference type="CDD" id="cd14728">
    <property type="entry name" value="Ere-like"/>
    <property type="match status" value="1"/>
</dbReference>
<dbReference type="Gene3D" id="3.30.1870.10">
    <property type="entry name" value="EreA-like, domain 2"/>
    <property type="match status" value="1"/>
</dbReference>
<dbReference type="PANTHER" id="PTHR31299">
    <property type="entry name" value="ESTERASE, PUTATIVE (AFU_ORTHOLOGUE AFUA_1G05850)-RELATED"/>
    <property type="match status" value="1"/>
</dbReference>
<proteinExistence type="predicted"/>
<dbReference type="RefSeq" id="WP_203964155.1">
    <property type="nucleotide sequence ID" value="NZ_AP023355.1"/>
</dbReference>
<dbReference type="InterPro" id="IPR052036">
    <property type="entry name" value="Hydrolase/PRTase-associated"/>
</dbReference>
<dbReference type="Proteomes" id="UP000611640">
    <property type="component" value="Chromosome"/>
</dbReference>
<dbReference type="Pfam" id="PF05139">
    <property type="entry name" value="Erythro_esteras"/>
    <property type="match status" value="1"/>
</dbReference>
<dbReference type="Gene3D" id="3.40.1660.10">
    <property type="entry name" value="EreA-like (biosynthetic domain)"/>
    <property type="match status" value="1"/>
</dbReference>
<accession>A0A7R7DVF6</accession>
<evidence type="ECO:0000313" key="2">
    <source>
        <dbReference type="Proteomes" id="UP000611640"/>
    </source>
</evidence>
<dbReference type="EMBL" id="AP023355">
    <property type="protein sequence ID" value="BCJ38057.1"/>
    <property type="molecule type" value="Genomic_DNA"/>
</dbReference>
<name>A0A7R7DVF6_9ACTN</name>
<dbReference type="PANTHER" id="PTHR31299:SF0">
    <property type="entry name" value="ESTERASE, PUTATIVE (AFU_ORTHOLOGUE AFUA_1G05850)-RELATED"/>
    <property type="match status" value="1"/>
</dbReference>
<dbReference type="GO" id="GO:0046677">
    <property type="term" value="P:response to antibiotic"/>
    <property type="evidence" value="ECO:0007669"/>
    <property type="project" value="InterPro"/>
</dbReference>
<dbReference type="InterPro" id="IPR007815">
    <property type="entry name" value="Emycin_Estase"/>
</dbReference>
<organism evidence="1 2">
    <name type="scientific">Actinocatenispora thailandica</name>
    <dbReference type="NCBI Taxonomy" id="227318"/>
    <lineage>
        <taxon>Bacteria</taxon>
        <taxon>Bacillati</taxon>
        <taxon>Actinomycetota</taxon>
        <taxon>Actinomycetes</taxon>
        <taxon>Micromonosporales</taxon>
        <taxon>Micromonosporaceae</taxon>
        <taxon>Actinocatenispora</taxon>
    </lineage>
</organism>